<feature type="domain" description="Helicase ATP-binding" evidence="2">
    <location>
        <begin position="280"/>
        <end position="514"/>
    </location>
</feature>
<dbReference type="SMART" id="SM00487">
    <property type="entry name" value="DEXDc"/>
    <property type="match status" value="1"/>
</dbReference>
<evidence type="ECO:0000256" key="1">
    <source>
        <dbReference type="SAM" id="Coils"/>
    </source>
</evidence>
<sequence>MHNAHLEKIFQHHIVDRLREQGWKVGRGGDYDAARALLPAEACRWLRESQPEKWDKLERAQKANTETWALKQLVRELETHGTLDVLRRGFSVTGAGRLAMSQNLPEDGRNELVLHRYACNRLTVIPELTYNPDSGARLDLAFFINGLPVATAELKSDFTQSLDDAIAQYRTQRPLRCPHTGREEPLLKFKRGALVHFAATQNDIAMSTRLDGEKTRFLPFNQGHNDGAGNPPGSDDRYAVAYWWEEILQPDTWLRIFHRFMLYKRETKEDARGRPYISESMVFPRYHQWQAVTDLVDQIRADGVGQRYLIEHSAGSGKTHSIAWTCHELIRLRETDGTKFFDTVIVITDRTVLDAQLQDAIRQIDHQQGVVKAVDRENSPLPKSRQLADALLHGTPIVVVTLQTFPHAMEAILAETSLKHRRFAVVVDEAHTSQLGASATKLRAALSLDANDTQGKSTEELLERLQGARGFQKNLSYFAFTATPKHSTFSLFGRLPRPDEPAGEDNVPLSFHRYTMKQAIEEGFILDVLKNYVSYKTAFRLGNDMLKDERVDSKQAKRALARWLSLHPTNVTQKVEMIVEHFRRSVAHLLNHQAKAMIVTGSRAQAVAYKLAFERYTEKHGYGGLCAMVAFSGDVDGNDVIGEFEDDARHAEWCRPFADQTFDEINLNPRLKGDMRRAFDRPDWQVMIVANKFQTGFDQPKLVAMYVDKKLSGVEAVQTLSRLNRTYPGKDRTFVIDFANEPDEILAAFRLYHQGAVIEDVQDPNVIYQTRTVLEQPGLYFADEVETFGKELVRLPSPRQTKLEALITPAAHRFNEKLKALNDAVRQWESKADDCKARGDAQGEQRAELERAEQARNRDALLLFKGNLSKFVRQYEYIAQLMELGYPELEALSGFARLLAKKLAGVSPEDVDLAGLQMTHFKLYETGAMDHPLGTPVAREDAPTLRPLTGAGTREPKDKLRNFLSELVERLNELFGDGISDENKLGFAVMQVGQTLRANERVMRQIEHNDKALAVQGELKTAAIKAILAARNGNQAMADQLLSGDDRLIDFLGLMYDLLKHGQDLGLARPPAEH</sequence>
<dbReference type="Pfam" id="PF18766">
    <property type="entry name" value="SWI2_SNF2"/>
    <property type="match status" value="1"/>
</dbReference>
<reference evidence="3 4" key="1">
    <citation type="submission" date="2018-10" db="EMBL/GenBank/DDBJ databases">
        <title>Draft genome of Fastidiocella sp. strain 375T, a bacterium isolated from a karstic cave dripping water.</title>
        <authorList>
            <person name="Coelho C."/>
            <person name="Verissimo A."/>
            <person name="Tiago I."/>
        </authorList>
    </citation>
    <scope>NUCLEOTIDE SEQUENCE [LARGE SCALE GENOMIC DNA]</scope>
    <source>
        <strain evidence="3 4">CAVE-375</strain>
    </source>
</reference>
<dbReference type="Gene3D" id="3.90.1570.50">
    <property type="match status" value="1"/>
</dbReference>
<dbReference type="Gene3D" id="3.40.50.300">
    <property type="entry name" value="P-loop containing nucleotide triphosphate hydrolases"/>
    <property type="match status" value="2"/>
</dbReference>
<proteinExistence type="predicted"/>
<name>A0ABY0FCN5_9NEIS</name>
<keyword evidence="1" id="KW-0175">Coiled coil</keyword>
<dbReference type="InterPro" id="IPR027417">
    <property type="entry name" value="P-loop_NTPase"/>
</dbReference>
<evidence type="ECO:0000259" key="2">
    <source>
        <dbReference type="SMART" id="SM00487"/>
    </source>
</evidence>
<dbReference type="InterPro" id="IPR040980">
    <property type="entry name" value="SWI2_SNF2"/>
</dbReference>
<accession>A0ABY0FCN5</accession>
<dbReference type="SUPFAM" id="SSF52540">
    <property type="entry name" value="P-loop containing nucleoside triphosphate hydrolases"/>
    <property type="match status" value="1"/>
</dbReference>
<keyword evidence="3" id="KW-0378">Hydrolase</keyword>
<dbReference type="EMBL" id="REGR01000015">
    <property type="protein sequence ID" value="RXZ42210.1"/>
    <property type="molecule type" value="Genomic_DNA"/>
</dbReference>
<evidence type="ECO:0000313" key="3">
    <source>
        <dbReference type="EMBL" id="RXZ42210.1"/>
    </source>
</evidence>
<dbReference type="InterPro" id="IPR014001">
    <property type="entry name" value="Helicase_ATP-bd"/>
</dbReference>
<protein>
    <submittedName>
        <fullName evidence="3">Type I restriction endonuclease subunit R</fullName>
    </submittedName>
</protein>
<dbReference type="GO" id="GO:0004519">
    <property type="term" value="F:endonuclease activity"/>
    <property type="evidence" value="ECO:0007669"/>
    <property type="project" value="UniProtKB-KW"/>
</dbReference>
<evidence type="ECO:0000313" key="4">
    <source>
        <dbReference type="Proteomes" id="UP000290682"/>
    </source>
</evidence>
<keyword evidence="4" id="KW-1185">Reference proteome</keyword>
<dbReference type="Pfam" id="PF04313">
    <property type="entry name" value="HSDR_N"/>
    <property type="match status" value="1"/>
</dbReference>
<dbReference type="PANTHER" id="PTHR42927:SF1">
    <property type="entry name" value="HELICASE SUPERFAMILY 1 AND 2 DOMAIN-CONTAINING PROTEIN"/>
    <property type="match status" value="1"/>
</dbReference>
<dbReference type="InterPro" id="IPR055180">
    <property type="entry name" value="HsdR_RecA-like_helicase_dom_2"/>
</dbReference>
<dbReference type="PANTHER" id="PTHR42927">
    <property type="entry name" value="HELICASE SUPERFAMILY 1 AND 2 DOMAIN-CONTAINING PROTEIN"/>
    <property type="match status" value="1"/>
</dbReference>
<keyword evidence="3" id="KW-0540">Nuclease</keyword>
<feature type="coiled-coil region" evidence="1">
    <location>
        <begin position="811"/>
        <end position="838"/>
    </location>
</feature>
<keyword evidence="3" id="KW-0255">Endonuclease</keyword>
<organism evidence="3 4">
    <name type="scientific">Crenobacter cavernae</name>
    <dbReference type="NCBI Taxonomy" id="2290923"/>
    <lineage>
        <taxon>Bacteria</taxon>
        <taxon>Pseudomonadati</taxon>
        <taxon>Pseudomonadota</taxon>
        <taxon>Betaproteobacteria</taxon>
        <taxon>Neisseriales</taxon>
        <taxon>Neisseriaceae</taxon>
        <taxon>Crenobacter</taxon>
    </lineage>
</organism>
<dbReference type="InterPro" id="IPR007409">
    <property type="entry name" value="Restrct_endonuc_type1_HsdR_N"/>
</dbReference>
<dbReference type="RefSeq" id="WP_129213820.1">
    <property type="nucleotide sequence ID" value="NZ_REGR01000015.1"/>
</dbReference>
<dbReference type="Pfam" id="PF22679">
    <property type="entry name" value="T1R_D3-like"/>
    <property type="match status" value="1"/>
</dbReference>
<comment type="caution">
    <text evidence="3">The sequence shown here is derived from an EMBL/GenBank/DDBJ whole genome shotgun (WGS) entry which is preliminary data.</text>
</comment>
<gene>
    <name evidence="3" type="ORF">EBB06_14290</name>
</gene>
<dbReference type="Proteomes" id="UP000290682">
    <property type="component" value="Unassembled WGS sequence"/>
</dbReference>